<dbReference type="InterPro" id="IPR002777">
    <property type="entry name" value="PFD_beta-like"/>
</dbReference>
<dbReference type="EMBL" id="JAQQWN010000004">
    <property type="protein sequence ID" value="KAK8089545.1"/>
    <property type="molecule type" value="Genomic_DNA"/>
</dbReference>
<evidence type="ECO:0000313" key="5">
    <source>
        <dbReference type="Proteomes" id="UP001433268"/>
    </source>
</evidence>
<dbReference type="PANTHER" id="PTHR20903:SF0">
    <property type="entry name" value="PREFOLDIN SUBUNIT 1"/>
    <property type="match status" value="1"/>
</dbReference>
<keyword evidence="5" id="KW-1185">Reference proteome</keyword>
<evidence type="ECO:0000256" key="3">
    <source>
        <dbReference type="SAM" id="Coils"/>
    </source>
</evidence>
<feature type="coiled-coil region" evidence="3">
    <location>
        <begin position="85"/>
        <end position="112"/>
    </location>
</feature>
<name>A0ABR1X2E9_9PEZI</name>
<dbReference type="Gene3D" id="1.10.287.370">
    <property type="match status" value="1"/>
</dbReference>
<sequence length="132" mass="14664">MSISNEALQKLVREIESQSIVAQQQIALVRTQQASKQREMRMAQLTRSEIASLPKDTGVYEGVGKIINHESEYNRFVALPVSNLNEKLESQIANAQKEVEGLGKKLTSLEITQKNSKEHIDRMLRGSAAAAS</sequence>
<protein>
    <recommendedName>
        <fullName evidence="6">Prefoldin subunit 1</fullName>
    </recommendedName>
</protein>
<dbReference type="SUPFAM" id="SSF46579">
    <property type="entry name" value="Prefoldin"/>
    <property type="match status" value="1"/>
</dbReference>
<dbReference type="RefSeq" id="XP_066672439.1">
    <property type="nucleotide sequence ID" value="XM_066808821.1"/>
</dbReference>
<evidence type="ECO:0000313" key="4">
    <source>
        <dbReference type="EMBL" id="KAK8089545.1"/>
    </source>
</evidence>
<dbReference type="InterPro" id="IPR009053">
    <property type="entry name" value="Prefoldin"/>
</dbReference>
<reference evidence="4 5" key="1">
    <citation type="submission" date="2023-01" db="EMBL/GenBank/DDBJ databases">
        <title>Analysis of 21 Apiospora genomes using comparative genomics revels a genus with tremendous synthesis potential of carbohydrate active enzymes and secondary metabolites.</title>
        <authorList>
            <person name="Sorensen T."/>
        </authorList>
    </citation>
    <scope>NUCLEOTIDE SEQUENCE [LARGE SCALE GENOMIC DNA]</scope>
    <source>
        <strain evidence="4 5">CBS 114990</strain>
    </source>
</reference>
<dbReference type="PANTHER" id="PTHR20903">
    <property type="entry name" value="PREFOLDIN SUBUNIT 1-RELATED"/>
    <property type="match status" value="1"/>
</dbReference>
<accession>A0ABR1X2E9</accession>
<proteinExistence type="inferred from homology"/>
<comment type="similarity">
    <text evidence="1">Belongs to the prefoldin subunit beta family.</text>
</comment>
<evidence type="ECO:0000256" key="1">
    <source>
        <dbReference type="ARBA" id="ARBA00008045"/>
    </source>
</evidence>
<dbReference type="GeneID" id="92041881"/>
<dbReference type="Proteomes" id="UP001433268">
    <property type="component" value="Unassembled WGS sequence"/>
</dbReference>
<comment type="caution">
    <text evidence="4">The sequence shown here is derived from an EMBL/GenBank/DDBJ whole genome shotgun (WGS) entry which is preliminary data.</text>
</comment>
<keyword evidence="2" id="KW-0143">Chaperone</keyword>
<evidence type="ECO:0008006" key="6">
    <source>
        <dbReference type="Google" id="ProtNLM"/>
    </source>
</evidence>
<gene>
    <name evidence="4" type="ORF">PG997_004506</name>
</gene>
<evidence type="ECO:0000256" key="2">
    <source>
        <dbReference type="ARBA" id="ARBA00023186"/>
    </source>
</evidence>
<dbReference type="Pfam" id="PF01920">
    <property type="entry name" value="Prefoldin_2"/>
    <property type="match status" value="1"/>
</dbReference>
<keyword evidence="3" id="KW-0175">Coiled coil</keyword>
<organism evidence="4 5">
    <name type="scientific">Apiospora hydei</name>
    <dbReference type="NCBI Taxonomy" id="1337664"/>
    <lineage>
        <taxon>Eukaryota</taxon>
        <taxon>Fungi</taxon>
        <taxon>Dikarya</taxon>
        <taxon>Ascomycota</taxon>
        <taxon>Pezizomycotina</taxon>
        <taxon>Sordariomycetes</taxon>
        <taxon>Xylariomycetidae</taxon>
        <taxon>Amphisphaeriales</taxon>
        <taxon>Apiosporaceae</taxon>
        <taxon>Apiospora</taxon>
    </lineage>
</organism>